<dbReference type="GO" id="GO:0003677">
    <property type="term" value="F:DNA binding"/>
    <property type="evidence" value="ECO:0007669"/>
    <property type="project" value="InterPro"/>
</dbReference>
<dbReference type="SUPFAM" id="SSF53098">
    <property type="entry name" value="Ribonuclease H-like"/>
    <property type="match status" value="1"/>
</dbReference>
<dbReference type="AlphaFoldDB" id="S4YRH6"/>
<dbReference type="InterPro" id="IPR001584">
    <property type="entry name" value="Integrase_cat-core"/>
</dbReference>
<dbReference type="GO" id="GO:0006313">
    <property type="term" value="P:DNA transposition"/>
    <property type="evidence" value="ECO:0007669"/>
    <property type="project" value="InterPro"/>
</dbReference>
<feature type="domain" description="Integrase catalytic" evidence="1">
    <location>
        <begin position="40"/>
        <end position="79"/>
    </location>
</feature>
<dbReference type="eggNOG" id="COG2801">
    <property type="taxonomic scope" value="Bacteria"/>
</dbReference>
<dbReference type="HOGENOM" id="CLU_2371196_0_0_6"/>
<dbReference type="GO" id="GO:0004803">
    <property type="term" value="F:transposase activity"/>
    <property type="evidence" value="ECO:0007669"/>
    <property type="project" value="InterPro"/>
</dbReference>
<reference evidence="2 3" key="1">
    <citation type="journal article" date="2013" name="Genome Announc.">
        <title>Genome Sequence of Serratia plymuthica Strain S13, an Endophyte with Germination- and Plant-Growth-Promoting Activity from the Flower of Styrian Oil Pumpkin.</title>
        <authorList>
            <person name="Muller H."/>
            <person name="Furnkranz M."/>
            <person name="Grube M."/>
            <person name="Berg G."/>
        </authorList>
    </citation>
    <scope>NUCLEOTIDE SEQUENCE [LARGE SCALE GENOMIC DNA]</scope>
    <source>
        <strain evidence="2">S13</strain>
    </source>
</reference>
<dbReference type="InterPro" id="IPR012337">
    <property type="entry name" value="RNaseH-like_sf"/>
</dbReference>
<sequence>MRKARFTQHQIIAILKSVEAGRTVKEVCREAAISKVRFWTGILDFYLFRTLNEAQEITARWLAEYNSGRPHESLNSLTPEEYRLMAEKPEISKSV</sequence>
<dbReference type="InterPro" id="IPR002514">
    <property type="entry name" value="Transposase_8"/>
</dbReference>
<accession>S4YRH6</accession>
<gene>
    <name evidence="2" type="ORF">M621_10775</name>
</gene>
<dbReference type="Pfam" id="PF01527">
    <property type="entry name" value="HTH_Tnp_1"/>
    <property type="match status" value="1"/>
</dbReference>
<dbReference type="GO" id="GO:0015074">
    <property type="term" value="P:DNA integration"/>
    <property type="evidence" value="ECO:0007669"/>
    <property type="project" value="InterPro"/>
</dbReference>
<organism evidence="2 3">
    <name type="scientific">Serratia plymuthica S13</name>
    <dbReference type="NCBI Taxonomy" id="1348660"/>
    <lineage>
        <taxon>Bacteria</taxon>
        <taxon>Pseudomonadati</taxon>
        <taxon>Pseudomonadota</taxon>
        <taxon>Gammaproteobacteria</taxon>
        <taxon>Enterobacterales</taxon>
        <taxon>Yersiniaceae</taxon>
        <taxon>Serratia</taxon>
    </lineage>
</organism>
<proteinExistence type="predicted"/>
<dbReference type="Proteomes" id="UP000014900">
    <property type="component" value="Chromosome"/>
</dbReference>
<evidence type="ECO:0000313" key="2">
    <source>
        <dbReference type="EMBL" id="AGP46981.1"/>
    </source>
</evidence>
<evidence type="ECO:0000259" key="1">
    <source>
        <dbReference type="Pfam" id="PF13683"/>
    </source>
</evidence>
<dbReference type="PATRIC" id="fig|1348660.3.peg.2095"/>
<name>S4YRH6_SERPL</name>
<dbReference type="KEGG" id="sry:M621_10775"/>
<evidence type="ECO:0000313" key="3">
    <source>
        <dbReference type="Proteomes" id="UP000014900"/>
    </source>
</evidence>
<dbReference type="EMBL" id="CP006566">
    <property type="protein sequence ID" value="AGP46981.1"/>
    <property type="molecule type" value="Genomic_DNA"/>
</dbReference>
<protein>
    <recommendedName>
        <fullName evidence="1">Integrase catalytic domain-containing protein</fullName>
    </recommendedName>
</protein>
<dbReference type="Pfam" id="PF13683">
    <property type="entry name" value="rve_3"/>
    <property type="match status" value="1"/>
</dbReference>